<protein>
    <submittedName>
        <fullName evidence="1">Uncharacterized protein</fullName>
    </submittedName>
</protein>
<gene>
    <name evidence="1" type="ORF">ABJ99_2381</name>
</gene>
<dbReference type="AlphaFoldDB" id="A0A0N0GCZ8"/>
<proteinExistence type="predicted"/>
<dbReference type="PATRIC" id="fig|81035.3.peg.2549"/>
<evidence type="ECO:0000313" key="1">
    <source>
        <dbReference type="EMBL" id="KPC25234.1"/>
    </source>
</evidence>
<accession>A0A0N0GCZ8</accession>
<dbReference type="EMBL" id="LGLN01000081">
    <property type="protein sequence ID" value="KPC25234.1"/>
    <property type="molecule type" value="Genomic_DNA"/>
</dbReference>
<name>A0A0N0GCZ8_PSESX</name>
<comment type="caution">
    <text evidence="1">The sequence shown here is derived from an EMBL/GenBank/DDBJ whole genome shotgun (WGS) entry which is preliminary data.</text>
</comment>
<sequence>MPRYASANWLRDAARDTEIAFLFIWATVRYGFLAQKSLGNGPENQCEDFFLCYEKVHR</sequence>
<dbReference type="Proteomes" id="UP000037891">
    <property type="component" value="Unassembled WGS sequence"/>
</dbReference>
<reference evidence="1 2" key="2">
    <citation type="submission" date="2015-10" db="EMBL/GenBank/DDBJ databases">
        <title>Comparative genomics and high-throughput reverse genetic screens identify a new phytobacterial MAMP and an Arabidopsis receptor required for immune elicitation.</title>
        <authorList>
            <person name="Mott G.A."/>
            <person name="Thakur S."/>
            <person name="Wang P.W."/>
            <person name="Desveaux D."/>
            <person name="Guttman D.S."/>
        </authorList>
    </citation>
    <scope>NUCLEOTIDE SEQUENCE [LARGE SCALE GENOMIC DNA]</scope>
    <source>
        <strain evidence="1 2">0788_9</strain>
    </source>
</reference>
<evidence type="ECO:0000313" key="2">
    <source>
        <dbReference type="Proteomes" id="UP000037891"/>
    </source>
</evidence>
<reference evidence="1 2" key="1">
    <citation type="submission" date="2015-07" db="EMBL/GenBank/DDBJ databases">
        <authorList>
            <person name="Noorani M."/>
        </authorList>
    </citation>
    <scope>NUCLEOTIDE SEQUENCE [LARGE SCALE GENOMIC DNA]</scope>
    <source>
        <strain evidence="1 2">0788_9</strain>
    </source>
</reference>
<organism evidence="1 2">
    <name type="scientific">Pseudomonas syringae pv. cilantro</name>
    <dbReference type="NCBI Taxonomy" id="81035"/>
    <lineage>
        <taxon>Bacteria</taxon>
        <taxon>Pseudomonadati</taxon>
        <taxon>Pseudomonadota</taxon>
        <taxon>Gammaproteobacteria</taxon>
        <taxon>Pseudomonadales</taxon>
        <taxon>Pseudomonadaceae</taxon>
        <taxon>Pseudomonas</taxon>
        <taxon>Pseudomonas syringae</taxon>
    </lineage>
</organism>